<dbReference type="OrthoDB" id="9815836at2"/>
<dbReference type="InterPro" id="IPR001000">
    <property type="entry name" value="GH10_dom"/>
</dbReference>
<organism evidence="11 12">
    <name type="scientific">Massilia violaceinigra</name>
    <dbReference type="NCBI Taxonomy" id="2045208"/>
    <lineage>
        <taxon>Bacteria</taxon>
        <taxon>Pseudomonadati</taxon>
        <taxon>Pseudomonadota</taxon>
        <taxon>Betaproteobacteria</taxon>
        <taxon>Burkholderiales</taxon>
        <taxon>Oxalobacteraceae</taxon>
        <taxon>Telluria group</taxon>
        <taxon>Massilia</taxon>
    </lineage>
</organism>
<dbReference type="Gene3D" id="3.20.20.80">
    <property type="entry name" value="Glycosidases"/>
    <property type="match status" value="1"/>
</dbReference>
<evidence type="ECO:0000256" key="9">
    <source>
        <dbReference type="RuleBase" id="RU361174"/>
    </source>
</evidence>
<dbReference type="PANTHER" id="PTHR31490:SF88">
    <property type="entry name" value="BETA-XYLANASE"/>
    <property type="match status" value="1"/>
</dbReference>
<reference evidence="11" key="1">
    <citation type="submission" date="2017-10" db="EMBL/GenBank/DDBJ databases">
        <title>Massilia psychrophilum sp. nov., a novel purple-pigmented bacterium isolated from Tianshan glacier, Xinjiang Municipality, China.</title>
        <authorList>
            <person name="Wang H."/>
        </authorList>
    </citation>
    <scope>NUCLEOTIDE SEQUENCE [LARGE SCALE GENOMIC DNA]</scope>
    <source>
        <strain evidence="11">B2</strain>
    </source>
</reference>
<keyword evidence="6 9" id="KW-0119">Carbohydrate metabolism</keyword>
<keyword evidence="12" id="KW-1185">Reference proteome</keyword>
<keyword evidence="8 9" id="KW-0624">Polysaccharide degradation</keyword>
<evidence type="ECO:0000313" key="11">
    <source>
        <dbReference type="EMBL" id="ATQ78678.1"/>
    </source>
</evidence>
<evidence type="ECO:0000256" key="4">
    <source>
        <dbReference type="ARBA" id="ARBA00022729"/>
    </source>
</evidence>
<comment type="catalytic activity">
    <reaction evidence="1 9">
        <text>Endohydrolysis of (1-&gt;4)-beta-D-xylosidic linkages in xylans.</text>
        <dbReference type="EC" id="3.2.1.8"/>
    </reaction>
</comment>
<evidence type="ECO:0000313" key="12">
    <source>
        <dbReference type="Proteomes" id="UP000229897"/>
    </source>
</evidence>
<comment type="similarity">
    <text evidence="2 9">Belongs to the glycosyl hydrolase 10 (cellulase F) family.</text>
</comment>
<evidence type="ECO:0000256" key="1">
    <source>
        <dbReference type="ARBA" id="ARBA00000681"/>
    </source>
</evidence>
<accession>A0A2D2DUM6</accession>
<evidence type="ECO:0000256" key="7">
    <source>
        <dbReference type="ARBA" id="ARBA00023295"/>
    </source>
</evidence>
<keyword evidence="7 9" id="KW-0326">Glycosidase</keyword>
<dbReference type="PRINTS" id="PR00134">
    <property type="entry name" value="GLHYDRLASE10"/>
</dbReference>
<dbReference type="PANTHER" id="PTHR31490">
    <property type="entry name" value="GLYCOSYL HYDROLASE"/>
    <property type="match status" value="1"/>
</dbReference>
<proteinExistence type="inferred from homology"/>
<dbReference type="GO" id="GO:0031176">
    <property type="term" value="F:endo-1,4-beta-xylanase activity"/>
    <property type="evidence" value="ECO:0007669"/>
    <property type="project" value="UniProtKB-EC"/>
</dbReference>
<dbReference type="PROSITE" id="PS51760">
    <property type="entry name" value="GH10_2"/>
    <property type="match status" value="1"/>
</dbReference>
<dbReference type="SMART" id="SM00633">
    <property type="entry name" value="Glyco_10"/>
    <property type="match status" value="1"/>
</dbReference>
<dbReference type="AlphaFoldDB" id="A0A2D2DUM6"/>
<protein>
    <recommendedName>
        <fullName evidence="9">Beta-xylanase</fullName>
        <ecNumber evidence="9">3.2.1.8</ecNumber>
    </recommendedName>
</protein>
<evidence type="ECO:0000256" key="8">
    <source>
        <dbReference type="ARBA" id="ARBA00023326"/>
    </source>
</evidence>
<dbReference type="Pfam" id="PF00331">
    <property type="entry name" value="Glyco_hydro_10"/>
    <property type="match status" value="1"/>
</dbReference>
<name>A0A2D2DUM6_9BURK</name>
<dbReference type="KEGG" id="mass:CR152_01685"/>
<dbReference type="EC" id="3.2.1.8" evidence="9"/>
<gene>
    <name evidence="11" type="ORF">CR152_01685</name>
</gene>
<feature type="domain" description="GH10" evidence="10">
    <location>
        <begin position="14"/>
        <end position="352"/>
    </location>
</feature>
<dbReference type="InterPro" id="IPR017853">
    <property type="entry name" value="GH"/>
</dbReference>
<evidence type="ECO:0000259" key="10">
    <source>
        <dbReference type="PROSITE" id="PS51760"/>
    </source>
</evidence>
<keyword evidence="3 11" id="KW-0858">Xylan degradation</keyword>
<dbReference type="Proteomes" id="UP000229897">
    <property type="component" value="Chromosome"/>
</dbReference>
<evidence type="ECO:0000256" key="2">
    <source>
        <dbReference type="ARBA" id="ARBA00007495"/>
    </source>
</evidence>
<evidence type="ECO:0000256" key="3">
    <source>
        <dbReference type="ARBA" id="ARBA00022651"/>
    </source>
</evidence>
<dbReference type="SUPFAM" id="SSF51445">
    <property type="entry name" value="(Trans)glycosidases"/>
    <property type="match status" value="1"/>
</dbReference>
<keyword evidence="4" id="KW-0732">Signal</keyword>
<dbReference type="InterPro" id="IPR044846">
    <property type="entry name" value="GH10"/>
</dbReference>
<sequence length="361" mass="39934">MTGFDSGSSEKTSATDVSRLSRLAKFPVGVSVAYGNEAFSYTNSPAQQAVIKTHFSQLTAGNIMKMSYLHPAQDTYNFTQADDFLKFARDNGKTLHAHALIWHSDYQVPAFMKNYQGDKAAWLAMLKTHVQTITRHFSGKVASWDVVNEAINDGGGYRNSIFYQKTGTDYIEQAFINARAADKKADLYYNDYNIEADAAKLQTLTEMLDGFKARSVPISGVGFQMHIYMDYPSVSTISAAFKRAVDRNLKVKITELDIPINNPFSPPYQAGDIKRVLTPALALAQKKRYCEVVKAYMDTVPAKLRGGVTVWGVSDPSSWLISDLFKNAHADWPLLFDGAYQQKPALRGVADGLAGKACTNT</sequence>
<dbReference type="GO" id="GO:0045493">
    <property type="term" value="P:xylan catabolic process"/>
    <property type="evidence" value="ECO:0007669"/>
    <property type="project" value="UniProtKB-KW"/>
</dbReference>
<evidence type="ECO:0000256" key="6">
    <source>
        <dbReference type="ARBA" id="ARBA00023277"/>
    </source>
</evidence>
<keyword evidence="5 9" id="KW-0378">Hydrolase</keyword>
<dbReference type="EMBL" id="CP024608">
    <property type="protein sequence ID" value="ATQ78678.1"/>
    <property type="molecule type" value="Genomic_DNA"/>
</dbReference>
<evidence type="ECO:0000256" key="5">
    <source>
        <dbReference type="ARBA" id="ARBA00022801"/>
    </source>
</evidence>